<dbReference type="Proteomes" id="UP001295462">
    <property type="component" value="Unassembled WGS sequence"/>
</dbReference>
<protein>
    <submittedName>
        <fullName evidence="1">Uncharacterized protein</fullName>
    </submittedName>
</protein>
<evidence type="ECO:0000313" key="2">
    <source>
        <dbReference type="Proteomes" id="UP001295462"/>
    </source>
</evidence>
<comment type="caution">
    <text evidence="1">The sequence shown here is derived from an EMBL/GenBank/DDBJ whole genome shotgun (WGS) entry which is preliminary data.</text>
</comment>
<name>A0AAU9QPJ1_9VIBR</name>
<gene>
    <name evidence="1" type="ORF">THF1A12_330052</name>
</gene>
<dbReference type="AlphaFoldDB" id="A0AAU9QPJ1"/>
<sequence length="89" mass="9683">MNGAAAYLTTPAGGALAHLISLKVHQVAELGRQAHRDAAAYSLVDFRSACSSTLGAASQVRRQGRLAERERIDVDRPKCRRRLITHTTD</sequence>
<dbReference type="EMBL" id="CAKMUD010000087">
    <property type="protein sequence ID" value="CAH1597744.1"/>
    <property type="molecule type" value="Genomic_DNA"/>
</dbReference>
<reference evidence="1" key="1">
    <citation type="submission" date="2022-01" db="EMBL/GenBank/DDBJ databases">
        <authorList>
            <person name="Lagorce A."/>
        </authorList>
    </citation>
    <scope>NUCLEOTIDE SEQUENCE</scope>
    <source>
        <strain evidence="1">Th15_F1_A12</strain>
    </source>
</reference>
<accession>A0AAU9QPJ1</accession>
<proteinExistence type="predicted"/>
<organism evidence="1 2">
    <name type="scientific">Vibrio jasicida</name>
    <dbReference type="NCBI Taxonomy" id="766224"/>
    <lineage>
        <taxon>Bacteria</taxon>
        <taxon>Pseudomonadati</taxon>
        <taxon>Pseudomonadota</taxon>
        <taxon>Gammaproteobacteria</taxon>
        <taxon>Vibrionales</taxon>
        <taxon>Vibrionaceae</taxon>
        <taxon>Vibrio</taxon>
    </lineage>
</organism>
<evidence type="ECO:0000313" key="1">
    <source>
        <dbReference type="EMBL" id="CAH1597744.1"/>
    </source>
</evidence>